<dbReference type="GO" id="GO:0015990">
    <property type="term" value="P:electron transport coupled proton transport"/>
    <property type="evidence" value="ECO:0007669"/>
    <property type="project" value="TreeGrafter"/>
</dbReference>
<feature type="transmembrane region" description="Helical" evidence="16">
    <location>
        <begin position="242"/>
        <end position="264"/>
    </location>
</feature>
<feature type="domain" description="NADH-Ubiquinone oxidoreductase (complex I) chain 5 N-terminal" evidence="19">
    <location>
        <begin position="68"/>
        <end position="115"/>
    </location>
</feature>
<dbReference type="GO" id="GO:0042773">
    <property type="term" value="P:ATP synthesis coupled electron transport"/>
    <property type="evidence" value="ECO:0007669"/>
    <property type="project" value="InterPro"/>
</dbReference>
<dbReference type="EMBL" id="AM236345">
    <property type="protein sequence ID" value="CAL37018.1"/>
    <property type="molecule type" value="Genomic_DNA"/>
</dbReference>
<evidence type="ECO:0000256" key="11">
    <source>
        <dbReference type="ARBA" id="ARBA00023027"/>
    </source>
</evidence>
<comment type="function">
    <text evidence="16">Core subunit of the mitochondrial membrane respiratory chain NADH dehydrogenase (Complex I) which catalyzes electron transfer from NADH through the respiratory chain, using ubiquinone as an electron acceptor. Essential for the catalytic activity and assembly of complex I.</text>
</comment>
<comment type="similarity">
    <text evidence="16">Belongs to the complex I subunit 5 family.</text>
</comment>
<keyword evidence="12 16" id="KW-0830">Ubiquinone</keyword>
<reference evidence="21" key="1">
    <citation type="journal article" date="2006" name="Zool. Scr.">
        <title>A mitogenomic study on the phylogenetic position of snakes.</title>
        <authorList>
            <person name="Douglas D."/>
            <person name="Janke A."/>
            <person name="Arnason U."/>
        </authorList>
    </citation>
    <scope>NUCLEOTIDE SEQUENCE</scope>
</reference>
<dbReference type="GO" id="GO:0003954">
    <property type="term" value="F:NADH dehydrogenase activity"/>
    <property type="evidence" value="ECO:0007669"/>
    <property type="project" value="TreeGrafter"/>
</dbReference>
<dbReference type="AlphaFoldDB" id="A0PDM6"/>
<accession>A0PDM6</accession>
<evidence type="ECO:0000259" key="20">
    <source>
        <dbReference type="Pfam" id="PF06455"/>
    </source>
</evidence>
<feature type="transmembrane region" description="Helical" evidence="16">
    <location>
        <begin position="322"/>
        <end position="344"/>
    </location>
</feature>
<feature type="transmembrane region" description="Helical" evidence="16">
    <location>
        <begin position="365"/>
        <end position="384"/>
    </location>
</feature>
<feature type="transmembrane region" description="Helical" evidence="16">
    <location>
        <begin position="450"/>
        <end position="468"/>
    </location>
</feature>
<keyword evidence="7" id="KW-0999">Mitochondrion inner membrane</keyword>
<keyword evidence="10 16" id="KW-1133">Transmembrane helix</keyword>
<comment type="subcellular location">
    <subcellularLocation>
        <location evidence="1">Mitochondrion inner membrane</location>
        <topology evidence="1">Multi-pass membrane protein</topology>
    </subcellularLocation>
</comment>
<keyword evidence="14 16" id="KW-0472">Membrane</keyword>
<keyword evidence="5" id="KW-0679">Respiratory chain</keyword>
<evidence type="ECO:0000256" key="13">
    <source>
        <dbReference type="ARBA" id="ARBA00023128"/>
    </source>
</evidence>
<evidence type="ECO:0000256" key="15">
    <source>
        <dbReference type="ARBA" id="ARBA00049551"/>
    </source>
</evidence>
<dbReference type="InterPro" id="IPR003945">
    <property type="entry name" value="NU5C-like"/>
</dbReference>
<feature type="transmembrane region" description="Helical" evidence="16">
    <location>
        <begin position="115"/>
        <end position="133"/>
    </location>
</feature>
<dbReference type="GO" id="GO:0005743">
    <property type="term" value="C:mitochondrial inner membrane"/>
    <property type="evidence" value="ECO:0007669"/>
    <property type="project" value="UniProtKB-SubCell"/>
</dbReference>
<dbReference type="Pfam" id="PF00361">
    <property type="entry name" value="Proton_antipo_M"/>
    <property type="match status" value="1"/>
</dbReference>
<dbReference type="InterPro" id="IPR001750">
    <property type="entry name" value="ND/Mrp_TM"/>
</dbReference>
<keyword evidence="9" id="KW-0249">Electron transport</keyword>
<dbReference type="EC" id="7.1.1.2" evidence="2 16"/>
<keyword evidence="13 16" id="KW-0496">Mitochondrion</keyword>
<evidence type="ECO:0000256" key="14">
    <source>
        <dbReference type="ARBA" id="ARBA00023136"/>
    </source>
</evidence>
<evidence type="ECO:0000259" key="19">
    <source>
        <dbReference type="Pfam" id="PF00662"/>
    </source>
</evidence>
<dbReference type="Pfam" id="PF00662">
    <property type="entry name" value="Proton_antipo_N"/>
    <property type="match status" value="1"/>
</dbReference>
<dbReference type="Pfam" id="PF06455">
    <property type="entry name" value="NADH5_C"/>
    <property type="match status" value="1"/>
</dbReference>
<dbReference type="InterPro" id="IPR010934">
    <property type="entry name" value="NADH_DH_su5_C"/>
</dbReference>
<keyword evidence="17" id="KW-0732">Signal</keyword>
<feature type="transmembrane region" description="Helical" evidence="16">
    <location>
        <begin position="207"/>
        <end position="230"/>
    </location>
</feature>
<dbReference type="PANTHER" id="PTHR42829">
    <property type="entry name" value="NADH-UBIQUINONE OXIDOREDUCTASE CHAIN 5"/>
    <property type="match status" value="1"/>
</dbReference>
<evidence type="ECO:0000256" key="4">
    <source>
        <dbReference type="ARBA" id="ARBA00022448"/>
    </source>
</evidence>
<proteinExistence type="inferred from homology"/>
<feature type="domain" description="NADH dehydrogenase subunit 5 C-terminal" evidence="20">
    <location>
        <begin position="419"/>
        <end position="597"/>
    </location>
</feature>
<feature type="transmembrane region" description="Helical" evidence="16">
    <location>
        <begin position="82"/>
        <end position="103"/>
    </location>
</feature>
<evidence type="ECO:0000256" key="7">
    <source>
        <dbReference type="ARBA" id="ARBA00022792"/>
    </source>
</evidence>
<feature type="chain" id="PRO_5002628490" description="NADH-ubiquinone oxidoreductase chain 5" evidence="17">
    <location>
        <begin position="25"/>
        <end position="599"/>
    </location>
</feature>
<dbReference type="InterPro" id="IPR001516">
    <property type="entry name" value="Proton_antipo_N"/>
</dbReference>
<reference evidence="21" key="2">
    <citation type="submission" date="2006-03" db="EMBL/GenBank/DDBJ databases">
        <authorList>
            <person name="Douglas D.A."/>
        </authorList>
    </citation>
    <scope>NUCLEOTIDE SEQUENCE</scope>
</reference>
<keyword evidence="4 16" id="KW-0813">Transport</keyword>
<evidence type="ECO:0000256" key="5">
    <source>
        <dbReference type="ARBA" id="ARBA00022660"/>
    </source>
</evidence>
<feature type="transmembrane region" description="Helical" evidence="16">
    <location>
        <begin position="578"/>
        <end position="598"/>
    </location>
</feature>
<evidence type="ECO:0000256" key="6">
    <source>
        <dbReference type="ARBA" id="ARBA00022692"/>
    </source>
</evidence>
<feature type="transmembrane region" description="Helical" evidence="16">
    <location>
        <begin position="270"/>
        <end position="291"/>
    </location>
</feature>
<dbReference type="GO" id="GO:0008137">
    <property type="term" value="F:NADH dehydrogenase (ubiquinone) activity"/>
    <property type="evidence" value="ECO:0007669"/>
    <property type="project" value="UniProtKB-EC"/>
</dbReference>
<feature type="signal peptide" evidence="17">
    <location>
        <begin position="1"/>
        <end position="24"/>
    </location>
</feature>
<evidence type="ECO:0000256" key="8">
    <source>
        <dbReference type="ARBA" id="ARBA00022967"/>
    </source>
</evidence>
<feature type="domain" description="NADH:quinone oxidoreductase/Mrp antiporter transmembrane" evidence="18">
    <location>
        <begin position="132"/>
        <end position="413"/>
    </location>
</feature>
<comment type="catalytic activity">
    <reaction evidence="15 16">
        <text>a ubiquinone + NADH + 5 H(+)(in) = a ubiquinol + NAD(+) + 4 H(+)(out)</text>
        <dbReference type="Rhea" id="RHEA:29091"/>
        <dbReference type="Rhea" id="RHEA-COMP:9565"/>
        <dbReference type="Rhea" id="RHEA-COMP:9566"/>
        <dbReference type="ChEBI" id="CHEBI:15378"/>
        <dbReference type="ChEBI" id="CHEBI:16389"/>
        <dbReference type="ChEBI" id="CHEBI:17976"/>
        <dbReference type="ChEBI" id="CHEBI:57540"/>
        <dbReference type="ChEBI" id="CHEBI:57945"/>
        <dbReference type="EC" id="7.1.1.2"/>
    </reaction>
</comment>
<feature type="transmembrane region" description="Helical" evidence="16">
    <location>
        <begin position="170"/>
        <end position="187"/>
    </location>
</feature>
<sequence length="599" mass="67544">MNIMIMATLTLLIFLWLLLPLAKMLTPHHQQNTTKMMMKKTFITSLILLIFFLNNDQTITLKFPTTIHLNTFDIHINILMDIYSIMFTTIAIFITWSIMDYSIWYMSSDPNINKFTKYLTIFLLSMLVILTANNLYQLFIGWEGVGIMSFLLIGWWMARTDANTAALQAIIYNRIGDTGMIILLLWFNTSSSWNLQEIFSQNTPHQILPLLGLLLAAMGKSAQFGLHPWLPSAMEGPTPVSALLHSSTMVVAGVFLIVRLYPIMQNNQSIISLCLMLGALTTLMSAIVASTQNDIKKIIALSTTSQLGLMMVTLGLNKPTLAFMHMMMHSFFKAMLFLCAGVLIHNMNNDQDMRKMGNLNTTFPTTSSAITTASLALIGTPFLSGFYSKDVIIETMLSSRSNTWAILLTLAATALSALYSTRMIMLTLLGNTKNKQMTTHHETMSTMLPISRLLLGTVMAGMLIKLMPNNNTSTFTFPEMIKLAASLITIMSLIWTLDMINMKKHLPNPKNKMLMTHANHQFMFFNTTHRALPLMTLKSSQILSTEMLDMWSMENIGPKGLMKINLTMTHISTQQKTLIKNYLLLFSMTIIMTSIMFMP</sequence>
<dbReference type="PRINTS" id="PR01434">
    <property type="entry name" value="NADHDHGNASE5"/>
</dbReference>
<dbReference type="NCBIfam" id="TIGR01974">
    <property type="entry name" value="NDH_I_L"/>
    <property type="match status" value="1"/>
</dbReference>
<dbReference type="InterPro" id="IPR018393">
    <property type="entry name" value="NADHpl_OxRdtase_5_subgr"/>
</dbReference>
<evidence type="ECO:0000313" key="21">
    <source>
        <dbReference type="EMBL" id="CAL37018.1"/>
    </source>
</evidence>
<dbReference type="PANTHER" id="PTHR42829:SF2">
    <property type="entry name" value="NADH-UBIQUINONE OXIDOREDUCTASE CHAIN 5"/>
    <property type="match status" value="1"/>
</dbReference>
<evidence type="ECO:0000256" key="12">
    <source>
        <dbReference type="ARBA" id="ARBA00023075"/>
    </source>
</evidence>
<organism evidence="21">
    <name type="scientific">Gerrhopilus ceylonicus</name>
    <name type="common">Jan's worm snake</name>
    <dbReference type="NCBI Taxonomy" id="3148149"/>
    <lineage>
        <taxon>Eukaryota</taxon>
        <taxon>Metazoa</taxon>
        <taxon>Chordata</taxon>
        <taxon>Craniata</taxon>
        <taxon>Vertebrata</taxon>
        <taxon>Euteleostomi</taxon>
        <taxon>Lepidosauria</taxon>
        <taxon>Squamata</taxon>
        <taxon>Bifurcata</taxon>
        <taxon>Unidentata</taxon>
        <taxon>Episquamata</taxon>
        <taxon>Toxicofera</taxon>
        <taxon>Serpentes</taxon>
        <taxon>Typhlopoidea</taxon>
        <taxon>Gerrhopilidae</taxon>
        <taxon>Gerrhopilus</taxon>
    </lineage>
</organism>
<keyword evidence="6 16" id="KW-0812">Transmembrane</keyword>
<protein>
    <recommendedName>
        <fullName evidence="3 16">NADH-ubiquinone oxidoreductase chain 5</fullName>
        <ecNumber evidence="2 16">7.1.1.2</ecNumber>
    </recommendedName>
</protein>
<geneLocation type="mitochondrion" evidence="21"/>
<keyword evidence="8" id="KW-1278">Translocase</keyword>
<evidence type="ECO:0000256" key="10">
    <source>
        <dbReference type="ARBA" id="ARBA00022989"/>
    </source>
</evidence>
<name>A0PDM6_9SAUR</name>
<evidence type="ECO:0000256" key="16">
    <source>
        <dbReference type="RuleBase" id="RU003404"/>
    </source>
</evidence>
<evidence type="ECO:0000259" key="18">
    <source>
        <dbReference type="Pfam" id="PF00361"/>
    </source>
</evidence>
<gene>
    <name evidence="21" type="primary">nd5</name>
</gene>
<keyword evidence="11 16" id="KW-0520">NAD</keyword>
<evidence type="ECO:0000256" key="1">
    <source>
        <dbReference type="ARBA" id="ARBA00004448"/>
    </source>
</evidence>
<evidence type="ECO:0000256" key="9">
    <source>
        <dbReference type="ARBA" id="ARBA00022982"/>
    </source>
</evidence>
<evidence type="ECO:0000256" key="17">
    <source>
        <dbReference type="SAM" id="SignalP"/>
    </source>
</evidence>
<evidence type="ECO:0000256" key="3">
    <source>
        <dbReference type="ARBA" id="ARBA00021096"/>
    </source>
</evidence>
<evidence type="ECO:0000256" key="2">
    <source>
        <dbReference type="ARBA" id="ARBA00012944"/>
    </source>
</evidence>
<feature type="transmembrane region" description="Helical" evidence="16">
    <location>
        <begin position="404"/>
        <end position="429"/>
    </location>
</feature>
<feature type="transmembrane region" description="Helical" evidence="16">
    <location>
        <begin position="480"/>
        <end position="500"/>
    </location>
</feature>